<dbReference type="Pfam" id="PF07731">
    <property type="entry name" value="Cu-oxidase_2"/>
    <property type="match status" value="1"/>
</dbReference>
<comment type="caution">
    <text evidence="7">The sequence shown here is derived from an EMBL/GenBank/DDBJ whole genome shotgun (WGS) entry which is preliminary data.</text>
</comment>
<organism evidence="7 8">
    <name type="scientific">Amazonocrinis nigriterrae CENA67</name>
    <dbReference type="NCBI Taxonomy" id="2794033"/>
    <lineage>
        <taxon>Bacteria</taxon>
        <taxon>Bacillati</taxon>
        <taxon>Cyanobacteriota</taxon>
        <taxon>Cyanophyceae</taxon>
        <taxon>Nostocales</taxon>
        <taxon>Nostocaceae</taxon>
        <taxon>Amazonocrinis</taxon>
        <taxon>Amazonocrinis nigriterrae</taxon>
    </lineage>
</organism>
<evidence type="ECO:0000259" key="5">
    <source>
        <dbReference type="Pfam" id="PF07731"/>
    </source>
</evidence>
<dbReference type="GO" id="GO:0016491">
    <property type="term" value="F:oxidoreductase activity"/>
    <property type="evidence" value="ECO:0007669"/>
    <property type="project" value="UniProtKB-KW"/>
</dbReference>
<dbReference type="CDD" id="cd13853">
    <property type="entry name" value="CuRO_1_Tth-MCO_like"/>
    <property type="match status" value="1"/>
</dbReference>
<dbReference type="Gene3D" id="2.60.40.420">
    <property type="entry name" value="Cupredoxins - blue copper proteins"/>
    <property type="match status" value="3"/>
</dbReference>
<dbReference type="InterPro" id="IPR033138">
    <property type="entry name" value="Cu_oxidase_CS"/>
</dbReference>
<reference evidence="7 8" key="1">
    <citation type="journal article" date="2021" name="Int. J. Syst. Evol. Microbiol.">
        <title>Amazonocrinis nigriterrae gen. nov., sp. nov., Atlanticothrix silvestris gen. nov., sp. nov. and Dendronalium phyllosphericum gen. nov., sp. nov., nostocacean cyanobacteria from Brazilian environments.</title>
        <authorList>
            <person name="Alvarenga D.O."/>
            <person name="Andreote A.P.D."/>
            <person name="Branco L.H.Z."/>
            <person name="Delbaje E."/>
            <person name="Cruz R.B."/>
            <person name="Varani A.M."/>
            <person name="Fiore M.F."/>
        </authorList>
    </citation>
    <scope>NUCLEOTIDE SEQUENCE [LARGE SCALE GENOMIC DNA]</scope>
    <source>
        <strain evidence="7 8">CENA67</strain>
    </source>
</reference>
<evidence type="ECO:0000313" key="8">
    <source>
        <dbReference type="Proteomes" id="UP000632766"/>
    </source>
</evidence>
<evidence type="ECO:0000259" key="6">
    <source>
        <dbReference type="Pfam" id="PF07732"/>
    </source>
</evidence>
<dbReference type="AlphaFoldDB" id="A0A8J7I1L5"/>
<keyword evidence="8" id="KW-1185">Reference proteome</keyword>
<dbReference type="Pfam" id="PF07732">
    <property type="entry name" value="Cu-oxidase_3"/>
    <property type="match status" value="1"/>
</dbReference>
<evidence type="ECO:0000256" key="4">
    <source>
        <dbReference type="SAM" id="SignalP"/>
    </source>
</evidence>
<dbReference type="InterPro" id="IPR011706">
    <property type="entry name" value="Cu-oxidase_C"/>
</dbReference>
<feature type="compositionally biased region" description="Basic and acidic residues" evidence="3">
    <location>
        <begin position="608"/>
        <end position="623"/>
    </location>
</feature>
<evidence type="ECO:0000256" key="2">
    <source>
        <dbReference type="ARBA" id="ARBA00023002"/>
    </source>
</evidence>
<feature type="domain" description="Plastocyanin-like" evidence="6">
    <location>
        <begin position="176"/>
        <end position="247"/>
    </location>
</feature>
<feature type="region of interest" description="Disordered" evidence="3">
    <location>
        <begin position="602"/>
        <end position="624"/>
    </location>
</feature>
<feature type="chain" id="PRO_5035273442" evidence="4">
    <location>
        <begin position="42"/>
        <end position="711"/>
    </location>
</feature>
<accession>A0A8J7I1L5</accession>
<dbReference type="RefSeq" id="WP_198128146.1">
    <property type="nucleotide sequence ID" value="NZ_JAECZC010000093.1"/>
</dbReference>
<feature type="signal peptide" evidence="4">
    <location>
        <begin position="1"/>
        <end position="41"/>
    </location>
</feature>
<protein>
    <submittedName>
        <fullName evidence="7">Multicopper oxidase domain-containing protein</fullName>
    </submittedName>
</protein>
<keyword evidence="1" id="KW-0479">Metal-binding</keyword>
<name>A0A8J7I1L5_9NOST</name>
<evidence type="ECO:0000256" key="1">
    <source>
        <dbReference type="ARBA" id="ARBA00022723"/>
    </source>
</evidence>
<dbReference type="Proteomes" id="UP000632766">
    <property type="component" value="Unassembled WGS sequence"/>
</dbReference>
<gene>
    <name evidence="7" type="ORF">I8748_30285</name>
</gene>
<sequence length="711" mass="78720">MVKTSECNYHYPGLIRAWTMVAFAAFISVLMMTFSAPSVQAAPAANVVENLPPAESVVENRRILENPPVLELRNKPTLTTPRLGKPTTRPDAKVEKEFDLNIVYTPSKLYNPATQRDDNVQLRSYVGTGTSPDTPYVAPTIEAKPGDTVRINLNNQLPVDDPSCKEGDENNPHCFNNTNLHSHGLWVSPSGNSDNVLVSIKPNERFTYEYNIPPDHPAGTFWYHPHLHGSTALQVASGMAGALIVRGDRLPSESANGDIDTLLKGADIKERVLVLQQIPYDCGQDSSGNVIWACEPNQIGDIESYNGFGPTGPNSWTGSGRYTSINGLILPTFLAKSGEIERWRMIHAGLRETISLEFHKLKKNAPNVNTLRAADADRYIGENCTGDSIKYHIIADDGLTRSQAWQTTLTTLQPGYRNDALVVFPEPGRYCVVDTSAPASGSVTRNAESRQLLGIVIAEGDTVVPDIHDYLTEKLINAAYFRLPVPGQLRDAIIDDLESGLKLTAFIPHPDIQDKELTGKQELAFFINVYSTPAQFEVSNVIGPNFAFKPYDFNRIDRELTLGGADEWTLESYFVGHPFHIHVNPFQIVKILDPNGNDISLSNAIDNPDGKCERDPKDPKTPKCDPQYPGLRGVWKDTLWVKSLISNPPPQLSDLPPKTGLYTIVVRTRYERYPGEFVLHCHILDHEDQGMMQNVSIVIPNGEGKNTANQH</sequence>
<dbReference type="InterPro" id="IPR045087">
    <property type="entry name" value="Cu-oxidase_fam"/>
</dbReference>
<keyword evidence="2" id="KW-0560">Oxidoreductase</keyword>
<dbReference type="PROSITE" id="PS00079">
    <property type="entry name" value="MULTICOPPER_OXIDASE1"/>
    <property type="match status" value="1"/>
</dbReference>
<dbReference type="PANTHER" id="PTHR11709">
    <property type="entry name" value="MULTI-COPPER OXIDASE"/>
    <property type="match status" value="1"/>
</dbReference>
<dbReference type="EMBL" id="JAECZC010000093">
    <property type="protein sequence ID" value="MBH8566394.1"/>
    <property type="molecule type" value="Genomic_DNA"/>
</dbReference>
<dbReference type="PANTHER" id="PTHR11709:SF518">
    <property type="entry name" value="MULTICOPPER OXIDASE"/>
    <property type="match status" value="1"/>
</dbReference>
<feature type="domain" description="Plastocyanin-like" evidence="5">
    <location>
        <begin position="664"/>
        <end position="695"/>
    </location>
</feature>
<dbReference type="InterPro" id="IPR002355">
    <property type="entry name" value="Cu_oxidase_Cu_BS"/>
</dbReference>
<dbReference type="PROSITE" id="PS00080">
    <property type="entry name" value="MULTICOPPER_OXIDASE2"/>
    <property type="match status" value="1"/>
</dbReference>
<dbReference type="SUPFAM" id="SSF49503">
    <property type="entry name" value="Cupredoxins"/>
    <property type="match status" value="3"/>
</dbReference>
<dbReference type="InterPro" id="IPR011707">
    <property type="entry name" value="Cu-oxidase-like_N"/>
</dbReference>
<proteinExistence type="predicted"/>
<evidence type="ECO:0000256" key="3">
    <source>
        <dbReference type="SAM" id="MobiDB-lite"/>
    </source>
</evidence>
<keyword evidence="4" id="KW-0732">Signal</keyword>
<evidence type="ECO:0000313" key="7">
    <source>
        <dbReference type="EMBL" id="MBH8566394.1"/>
    </source>
</evidence>
<dbReference type="CDD" id="cd13900">
    <property type="entry name" value="CuRO_3_Tth-MCO_like"/>
    <property type="match status" value="1"/>
</dbReference>
<dbReference type="GO" id="GO:0005507">
    <property type="term" value="F:copper ion binding"/>
    <property type="evidence" value="ECO:0007669"/>
    <property type="project" value="InterPro"/>
</dbReference>
<dbReference type="InterPro" id="IPR008972">
    <property type="entry name" value="Cupredoxin"/>
</dbReference>